<evidence type="ECO:0000256" key="1">
    <source>
        <dbReference type="ARBA" id="ARBA00004167"/>
    </source>
</evidence>
<feature type="chain" id="PRO_5024365044" description="protein-tyrosine-phosphatase" evidence="10">
    <location>
        <begin position="21"/>
        <end position="1383"/>
    </location>
</feature>
<sequence>MFAILVLLHQLMFCDVCVHSFSIPADVVDNPEVSRTHLYPISQFARTGSNVSFECPPSVPSTAPGSTSWVGPSFQRTSNLTDKTGTNNVVMSPDRIEIYSISRNDEGNYSCFRSGNLTAIWTLHVLDIPSPPNNLELSHRNQSSIILQWKNGRQVPRYLIYEIEVSGSRNKKVNVSASEQSAIISGLDPYSMYFIRLTPRDPVGVGPKPLTTSVCTGPGIPTVIPNVTLTSITNTSATFNLSLDGITPSNSTSDCPGSYKPYEYLAGPFHGFLLTVETTSPRSTVKLLRINNRTKSYTVPHLTPFTQYRVNVSVSNGRTFGLPAVLNFTTKEGFPDPPRIHVESRSTNSLRLSFVSSNSRGVVLGYRIKWAECSNSSTTKSDESKEAYFIITGLRNSTCYQMQASSQTSVGYGNYSSLTQDFTLCPDFPAPNISNISATTDGIRLSWTYDSPPASPNGNHLFLACMESSVSSVCEDVAFNYTFRPSGNGGYFSYTFPFHGVNLVGGTGIILNFTVRSVCLPRDCKRDWPCQSLSNYSNVLQLDIDQLSEILARSGFSELSDKAIGGIISAVFAIILMICVCSLSILYCRSSRAYKRRHGGLGVAGDDLSGCGGGETGRTPLVTPKMRRFEESPHKPIPAELLVQHVASYHADDDAGYQAEFEAIEQCVRTNWPTSVARLPENMPKNRYSNVFAYDHTRVILRNPHGRRSDYINANYVDGFCGPRAFIAAQGPKDITFDDFWQMVWDENSNIIVMISNFVERGRRKCDQYWPSDGQQTYGSISVRMLSENKLACYVARVFLVKNVKCKKFAKERIVRHYQYTDWRDFDVPLSALPVLVFVKTTVKDWTPTRGPIIVHCSAGVGRTGTYICIESLIRQLDAEKQVNIRGFLEHIRQQRMKLVQTEQQYAFIHDALREYLLCPEHEISALSFPAYAQCLRVPDSSGVTGLQKQFEVCTDHIPRAYEFTEARKPVNEVKNRLSHLIPTDSRRVTLPNEPGVDGSTYINASIVQGYYNLQEFIVTQHPLTFTEADFWKMVWDKNSPMVFVLSSEDMPVFWPTGAQEPRVIGWLRVGFCDREEVTDGLTRYEFLLSSSREDYALTCHLWRLHNWPTAAAETRRDFLKLQSILVSDHASSANGSTIVVDDYGGNRAGIFCAVNVLINQLTMAGYIDVYFIVKMLHLQRTGIFKSCEDLDFIYSVMEQFLCEMQQQDDSSSCLGNDSSGYANLSLFNGKIPSMAITSNAVSKSPSANGDIAPSKNPFFPLLLAEEDEEEEEETAAVLVEEKVGLSNTLELHSLSSAHKSGASTSPSVIGVLTPVKKANGYVNEGQPLPPFPSQSPPPWPPKDDLERVCTDDDDDDPTPTTSLVGGVSGGSLLDDAELAMTV</sequence>
<evidence type="ECO:0000259" key="14">
    <source>
        <dbReference type="PROSITE" id="PS50853"/>
    </source>
</evidence>
<evidence type="ECO:0000256" key="8">
    <source>
        <dbReference type="SAM" id="MobiDB-lite"/>
    </source>
</evidence>
<dbReference type="PROSITE" id="PS50056">
    <property type="entry name" value="TYR_PHOSPHATASE_2"/>
    <property type="match status" value="1"/>
</dbReference>
<keyword evidence="6 9" id="KW-0472">Membrane</keyword>
<evidence type="ECO:0000256" key="7">
    <source>
        <dbReference type="ARBA" id="ARBA00051722"/>
    </source>
</evidence>
<evidence type="ECO:0000259" key="11">
    <source>
        <dbReference type="PROSITE" id="PS50055"/>
    </source>
</evidence>
<comment type="catalytic activity">
    <reaction evidence="7">
        <text>O-phospho-L-tyrosyl-[protein] + H2O = L-tyrosyl-[protein] + phosphate</text>
        <dbReference type="Rhea" id="RHEA:10684"/>
        <dbReference type="Rhea" id="RHEA-COMP:10136"/>
        <dbReference type="Rhea" id="RHEA-COMP:20101"/>
        <dbReference type="ChEBI" id="CHEBI:15377"/>
        <dbReference type="ChEBI" id="CHEBI:43474"/>
        <dbReference type="ChEBI" id="CHEBI:46858"/>
        <dbReference type="ChEBI" id="CHEBI:61978"/>
        <dbReference type="EC" id="3.1.3.48"/>
    </reaction>
</comment>
<feature type="transmembrane region" description="Helical" evidence="9">
    <location>
        <begin position="563"/>
        <end position="588"/>
    </location>
</feature>
<feature type="compositionally biased region" description="Basic and acidic residues" evidence="8">
    <location>
        <begin position="1342"/>
        <end position="1351"/>
    </location>
</feature>
<evidence type="ECO:0000256" key="2">
    <source>
        <dbReference type="ARBA" id="ARBA00013064"/>
    </source>
</evidence>
<keyword evidence="5" id="KW-0904">Protein phosphatase</keyword>
<dbReference type="InterPro" id="IPR003599">
    <property type="entry name" value="Ig_sub"/>
</dbReference>
<dbReference type="SMART" id="SM00194">
    <property type="entry name" value="PTPc"/>
    <property type="match status" value="2"/>
</dbReference>
<feature type="compositionally biased region" description="Low complexity" evidence="8">
    <location>
        <begin position="1359"/>
        <end position="1372"/>
    </location>
</feature>
<dbReference type="Pfam" id="PF00041">
    <property type="entry name" value="fn3"/>
    <property type="match status" value="2"/>
</dbReference>
<feature type="domain" description="Tyrosine specific protein phosphatases" evidence="12">
    <location>
        <begin position="833"/>
        <end position="907"/>
    </location>
</feature>
<dbReference type="InterPro" id="IPR029021">
    <property type="entry name" value="Prot-tyrosine_phosphatase-like"/>
</dbReference>
<reference evidence="15" key="1">
    <citation type="submission" date="2019-11" db="UniProtKB">
        <authorList>
            <consortium name="WormBaseParasite"/>
        </authorList>
    </citation>
    <scope>IDENTIFICATION</scope>
</reference>
<keyword evidence="4" id="KW-0378">Hydrolase</keyword>
<dbReference type="FunFam" id="3.90.190.10:FF:000013">
    <property type="entry name" value="receptor-type tyrosine-protein phosphatase zeta isoform X1"/>
    <property type="match status" value="1"/>
</dbReference>
<evidence type="ECO:0000256" key="3">
    <source>
        <dbReference type="ARBA" id="ARBA00022729"/>
    </source>
</evidence>
<evidence type="ECO:0000256" key="10">
    <source>
        <dbReference type="SAM" id="SignalP"/>
    </source>
</evidence>
<dbReference type="PROSITE" id="PS00383">
    <property type="entry name" value="TYR_PHOSPHATASE_1"/>
    <property type="match status" value="1"/>
</dbReference>
<dbReference type="SMART" id="SM00404">
    <property type="entry name" value="PTPc_motif"/>
    <property type="match status" value="2"/>
</dbReference>
<feature type="compositionally biased region" description="Pro residues" evidence="8">
    <location>
        <begin position="1328"/>
        <end position="1341"/>
    </location>
</feature>
<dbReference type="PROSITE" id="PS50853">
    <property type="entry name" value="FN3"/>
    <property type="match status" value="3"/>
</dbReference>
<dbReference type="Gene3D" id="2.60.40.10">
    <property type="entry name" value="Immunoglobulins"/>
    <property type="match status" value="3"/>
</dbReference>
<evidence type="ECO:0000313" key="15">
    <source>
        <dbReference type="WBParaSite" id="MCU_005278-RA"/>
    </source>
</evidence>
<evidence type="ECO:0000259" key="13">
    <source>
        <dbReference type="PROSITE" id="PS50835"/>
    </source>
</evidence>
<dbReference type="InterPro" id="IPR036116">
    <property type="entry name" value="FN3_sf"/>
</dbReference>
<dbReference type="GO" id="GO:0016020">
    <property type="term" value="C:membrane"/>
    <property type="evidence" value="ECO:0007669"/>
    <property type="project" value="UniProtKB-SubCell"/>
</dbReference>
<feature type="domain" description="Fibronectin type-III" evidence="14">
    <location>
        <begin position="334"/>
        <end position="427"/>
    </location>
</feature>
<feature type="domain" description="Fibronectin type-III" evidence="14">
    <location>
        <begin position="131"/>
        <end position="219"/>
    </location>
</feature>
<dbReference type="PANTHER" id="PTHR19134">
    <property type="entry name" value="RECEPTOR-TYPE TYROSINE-PROTEIN PHOSPHATASE"/>
    <property type="match status" value="1"/>
</dbReference>
<comment type="subcellular location">
    <subcellularLocation>
        <location evidence="1">Membrane</location>
        <topology evidence="1">Single-pass membrane protein</topology>
    </subcellularLocation>
</comment>
<feature type="domain" description="Ig-like" evidence="13">
    <location>
        <begin position="31"/>
        <end position="111"/>
    </location>
</feature>
<dbReference type="InterPro" id="IPR036179">
    <property type="entry name" value="Ig-like_dom_sf"/>
</dbReference>
<dbReference type="InterPro" id="IPR016130">
    <property type="entry name" value="Tyr_Pase_AS"/>
</dbReference>
<dbReference type="Pfam" id="PF00102">
    <property type="entry name" value="Y_phosphatase"/>
    <property type="match status" value="2"/>
</dbReference>
<accession>A0A5K3F3L2</accession>
<evidence type="ECO:0000256" key="9">
    <source>
        <dbReference type="SAM" id="Phobius"/>
    </source>
</evidence>
<dbReference type="InterPro" id="IPR000242">
    <property type="entry name" value="PTP_cat"/>
</dbReference>
<evidence type="ECO:0000256" key="6">
    <source>
        <dbReference type="ARBA" id="ARBA00023136"/>
    </source>
</evidence>
<keyword evidence="9" id="KW-1133">Transmembrane helix</keyword>
<feature type="domain" description="Tyrosine-protein phosphatase" evidence="11">
    <location>
        <begin position="947"/>
        <end position="1201"/>
    </location>
</feature>
<dbReference type="InterPro" id="IPR003961">
    <property type="entry name" value="FN3_dom"/>
</dbReference>
<name>A0A5K3F3L2_MESCO</name>
<dbReference type="SUPFAM" id="SSF52799">
    <property type="entry name" value="(Phosphotyrosine protein) phosphatases II"/>
    <property type="match status" value="2"/>
</dbReference>
<feature type="domain" description="Tyrosine-protein phosphatase" evidence="11">
    <location>
        <begin position="657"/>
        <end position="916"/>
    </location>
</feature>
<dbReference type="InterPro" id="IPR003595">
    <property type="entry name" value="Tyr_Pase_cat"/>
</dbReference>
<dbReference type="SUPFAM" id="SSF48726">
    <property type="entry name" value="Immunoglobulin"/>
    <property type="match status" value="1"/>
</dbReference>
<feature type="region of interest" description="Disordered" evidence="8">
    <location>
        <begin position="1321"/>
        <end position="1372"/>
    </location>
</feature>
<evidence type="ECO:0000256" key="5">
    <source>
        <dbReference type="ARBA" id="ARBA00022912"/>
    </source>
</evidence>
<feature type="domain" description="Fibronectin type-III" evidence="14">
    <location>
        <begin position="237"/>
        <end position="333"/>
    </location>
</feature>
<dbReference type="PRINTS" id="PR00700">
    <property type="entry name" value="PRTYPHPHTASE"/>
</dbReference>
<proteinExistence type="predicted"/>
<dbReference type="InterPro" id="IPR000387">
    <property type="entry name" value="Tyr_Pase_dom"/>
</dbReference>
<dbReference type="SMART" id="SM00409">
    <property type="entry name" value="IG"/>
    <property type="match status" value="1"/>
</dbReference>
<dbReference type="FunFam" id="3.90.190.10:FF:000102">
    <property type="entry name" value="Receptor-type tyrosine-protein phosphatase"/>
    <property type="match status" value="1"/>
</dbReference>
<protein>
    <recommendedName>
        <fullName evidence="2">protein-tyrosine-phosphatase</fullName>
        <ecNumber evidence="2">3.1.3.48</ecNumber>
    </recommendedName>
</protein>
<keyword evidence="9" id="KW-0812">Transmembrane</keyword>
<evidence type="ECO:0000256" key="4">
    <source>
        <dbReference type="ARBA" id="ARBA00022801"/>
    </source>
</evidence>
<dbReference type="PROSITE" id="PS50055">
    <property type="entry name" value="TYR_PHOSPHATASE_PTP"/>
    <property type="match status" value="2"/>
</dbReference>
<dbReference type="InterPro" id="IPR013783">
    <property type="entry name" value="Ig-like_fold"/>
</dbReference>
<dbReference type="SUPFAM" id="SSF49265">
    <property type="entry name" value="Fibronectin type III"/>
    <property type="match status" value="2"/>
</dbReference>
<dbReference type="PROSITE" id="PS50835">
    <property type="entry name" value="IG_LIKE"/>
    <property type="match status" value="1"/>
</dbReference>
<feature type="signal peptide" evidence="10">
    <location>
        <begin position="1"/>
        <end position="20"/>
    </location>
</feature>
<dbReference type="SMART" id="SM00060">
    <property type="entry name" value="FN3"/>
    <property type="match status" value="4"/>
</dbReference>
<dbReference type="EC" id="3.1.3.48" evidence="2"/>
<evidence type="ECO:0000259" key="12">
    <source>
        <dbReference type="PROSITE" id="PS50056"/>
    </source>
</evidence>
<organism evidence="15">
    <name type="scientific">Mesocestoides corti</name>
    <name type="common">Flatworm</name>
    <dbReference type="NCBI Taxonomy" id="53468"/>
    <lineage>
        <taxon>Eukaryota</taxon>
        <taxon>Metazoa</taxon>
        <taxon>Spiralia</taxon>
        <taxon>Lophotrochozoa</taxon>
        <taxon>Platyhelminthes</taxon>
        <taxon>Cestoda</taxon>
        <taxon>Eucestoda</taxon>
        <taxon>Cyclophyllidea</taxon>
        <taxon>Mesocestoididae</taxon>
        <taxon>Mesocestoides</taxon>
    </lineage>
</organism>
<dbReference type="InterPro" id="IPR050348">
    <property type="entry name" value="Protein-Tyr_Phosphatase"/>
</dbReference>
<dbReference type="WBParaSite" id="MCU_005278-RA">
    <property type="protein sequence ID" value="MCU_005278-RA"/>
    <property type="gene ID" value="MCU_005278"/>
</dbReference>
<keyword evidence="3 10" id="KW-0732">Signal</keyword>
<dbReference type="PANTHER" id="PTHR19134:SF540">
    <property type="entry name" value="TYROSINE-PROTEIN PHOSPHATASE 99A"/>
    <property type="match status" value="1"/>
</dbReference>
<dbReference type="GO" id="GO:0004725">
    <property type="term" value="F:protein tyrosine phosphatase activity"/>
    <property type="evidence" value="ECO:0007669"/>
    <property type="project" value="UniProtKB-EC"/>
</dbReference>
<dbReference type="InterPro" id="IPR007110">
    <property type="entry name" value="Ig-like_dom"/>
</dbReference>
<dbReference type="CDD" id="cd00063">
    <property type="entry name" value="FN3"/>
    <property type="match status" value="3"/>
</dbReference>
<dbReference type="Gene3D" id="3.90.190.10">
    <property type="entry name" value="Protein tyrosine phosphatase superfamily"/>
    <property type="match status" value="2"/>
</dbReference>